<evidence type="ECO:0000313" key="7">
    <source>
        <dbReference type="Proteomes" id="UP000053789"/>
    </source>
</evidence>
<sequence>MAFTRHEILRVSLGDPERKGAMNVELNSQPECNYYTSLVRNLKTAIIPTFTLESGQQLHRVPIAYNAWGTLNEEGDNVLLICHALTGSSDVEDWWKPLIGRGKAIDTSRFFAICFNSLGSPYGSASPLSTNPITGKPYGPSFPDTTFRDDVRIQKMVLDTLGVKRIASVIGGSMGGMIALEWPLCTPPGYVKTIIPVSTSAYQTAWGISWNTSQIRCIQADSQFRGGYYAPHPQSQPAQGLGAARMIGMLTYRSYTSFESRFGRRKSGSKQPSQSFSRPMTSLPSPPPTEAGDDIPETAASKREAQNFGPITIYSAQSYMQYQADKFLKRFDANCYIHLLRKMDSHDITRGRTATMLLSSEEHPSTESVAAVLATCTAPALVVSIDSDLLFPSEQQTLLANSLPRAKLMKLDSSDGHDGFLLEMSAMEESISTFLRGHNANIFEGPVFGGDEDDNGEVVTDSVFGELESF</sequence>
<dbReference type="HAMAP" id="MF_00296">
    <property type="entry name" value="MetX_acyltransf"/>
    <property type="match status" value="1"/>
</dbReference>
<dbReference type="Pfam" id="PF00561">
    <property type="entry name" value="Abhydrolase_1"/>
    <property type="match status" value="1"/>
</dbReference>
<feature type="region of interest" description="Disordered" evidence="4">
    <location>
        <begin position="261"/>
        <end position="295"/>
    </location>
</feature>
<evidence type="ECO:0000313" key="6">
    <source>
        <dbReference type="EMBL" id="KIW98830.1"/>
    </source>
</evidence>
<proteinExistence type="inferred from homology"/>
<gene>
    <name evidence="6" type="ORF">Z519_00493</name>
</gene>
<dbReference type="RefSeq" id="XP_016625499.1">
    <property type="nucleotide sequence ID" value="XM_016758250.1"/>
</dbReference>
<dbReference type="NCBIfam" id="NF001209">
    <property type="entry name" value="PRK00175.1"/>
    <property type="match status" value="1"/>
</dbReference>
<reference evidence="6" key="1">
    <citation type="submission" date="2015-01" db="EMBL/GenBank/DDBJ databases">
        <title>The Genome Sequence of Cladophialophora bantiana CBS 173.52.</title>
        <authorList>
            <consortium name="The Broad Institute Genomics Platform"/>
            <person name="Cuomo C."/>
            <person name="de Hoog S."/>
            <person name="Gorbushina A."/>
            <person name="Stielow B."/>
            <person name="Teixiera M."/>
            <person name="Abouelleil A."/>
            <person name="Chapman S.B."/>
            <person name="Priest M."/>
            <person name="Young S.K."/>
            <person name="Wortman J."/>
            <person name="Nusbaum C."/>
            <person name="Birren B."/>
        </authorList>
    </citation>
    <scope>NUCLEOTIDE SEQUENCE [LARGE SCALE GENOMIC DNA]</scope>
    <source>
        <strain evidence="6">CBS 173.52</strain>
    </source>
</reference>
<dbReference type="PIRSF" id="PIRSF000443">
    <property type="entry name" value="Homoser_Ac_trans"/>
    <property type="match status" value="1"/>
</dbReference>
<feature type="active site" evidence="3">
    <location>
        <position position="388"/>
    </location>
</feature>
<dbReference type="GeneID" id="27693421"/>
<dbReference type="GO" id="GO:0009092">
    <property type="term" value="P:homoserine metabolic process"/>
    <property type="evidence" value="ECO:0007669"/>
    <property type="project" value="TreeGrafter"/>
</dbReference>
<dbReference type="NCBIfam" id="TIGR01392">
    <property type="entry name" value="homoserO_Ac_trn"/>
    <property type="match status" value="1"/>
</dbReference>
<keyword evidence="7" id="KW-1185">Reference proteome</keyword>
<accession>A0A0D2I6C7</accession>
<dbReference type="PANTHER" id="PTHR32268">
    <property type="entry name" value="HOMOSERINE O-ACETYLTRANSFERASE"/>
    <property type="match status" value="1"/>
</dbReference>
<dbReference type="EMBL" id="KN846980">
    <property type="protein sequence ID" value="KIW98830.1"/>
    <property type="molecule type" value="Genomic_DNA"/>
</dbReference>
<evidence type="ECO:0000256" key="1">
    <source>
        <dbReference type="ARBA" id="ARBA00006886"/>
    </source>
</evidence>
<organism evidence="6 7">
    <name type="scientific">Cladophialophora bantiana (strain ATCC 10958 / CBS 173.52 / CDC B-1940 / NIH 8579)</name>
    <name type="common">Xylohypha bantiana</name>
    <dbReference type="NCBI Taxonomy" id="1442370"/>
    <lineage>
        <taxon>Eukaryota</taxon>
        <taxon>Fungi</taxon>
        <taxon>Dikarya</taxon>
        <taxon>Ascomycota</taxon>
        <taxon>Pezizomycotina</taxon>
        <taxon>Eurotiomycetes</taxon>
        <taxon>Chaetothyriomycetidae</taxon>
        <taxon>Chaetothyriales</taxon>
        <taxon>Herpotrichiellaceae</taxon>
        <taxon>Cladophialophora</taxon>
    </lineage>
</organism>
<evidence type="ECO:0000256" key="3">
    <source>
        <dbReference type="PIRSR" id="PIRSR000443-1"/>
    </source>
</evidence>
<comment type="similarity">
    <text evidence="1">Belongs to the AB hydrolase superfamily. MetX family.</text>
</comment>
<name>A0A0D2I6C7_CLAB1</name>
<evidence type="ECO:0000256" key="4">
    <source>
        <dbReference type="SAM" id="MobiDB-lite"/>
    </source>
</evidence>
<keyword evidence="2" id="KW-0808">Transferase</keyword>
<dbReference type="GO" id="GO:0004414">
    <property type="term" value="F:homoserine O-acetyltransferase activity"/>
    <property type="evidence" value="ECO:0007669"/>
    <property type="project" value="TreeGrafter"/>
</dbReference>
<dbReference type="VEuPathDB" id="FungiDB:Z519_00493"/>
<feature type="domain" description="AB hydrolase-1" evidence="5">
    <location>
        <begin position="77"/>
        <end position="422"/>
    </location>
</feature>
<dbReference type="Gene3D" id="3.40.50.1820">
    <property type="entry name" value="alpha/beta hydrolase"/>
    <property type="match status" value="1"/>
</dbReference>
<dbReference type="Proteomes" id="UP000053789">
    <property type="component" value="Unassembled WGS sequence"/>
</dbReference>
<dbReference type="OrthoDB" id="191364at2759"/>
<dbReference type="HOGENOM" id="CLU_028760_5_0_1"/>
<dbReference type="InterPro" id="IPR000073">
    <property type="entry name" value="AB_hydrolase_1"/>
</dbReference>
<dbReference type="AlphaFoldDB" id="A0A0D2I6C7"/>
<feature type="active site" evidence="3">
    <location>
        <position position="417"/>
    </location>
</feature>
<evidence type="ECO:0000256" key="2">
    <source>
        <dbReference type="ARBA" id="ARBA00022679"/>
    </source>
</evidence>
<feature type="compositionally biased region" description="Polar residues" evidence="4">
    <location>
        <begin position="269"/>
        <end position="283"/>
    </location>
</feature>
<dbReference type="PANTHER" id="PTHR32268:SF11">
    <property type="entry name" value="HOMOSERINE O-ACETYLTRANSFERASE"/>
    <property type="match status" value="1"/>
</dbReference>
<dbReference type="SUPFAM" id="SSF53474">
    <property type="entry name" value="alpha/beta-Hydrolases"/>
    <property type="match status" value="1"/>
</dbReference>
<dbReference type="InterPro" id="IPR029058">
    <property type="entry name" value="AB_hydrolase_fold"/>
</dbReference>
<dbReference type="GO" id="GO:0009086">
    <property type="term" value="P:methionine biosynthetic process"/>
    <property type="evidence" value="ECO:0007669"/>
    <property type="project" value="TreeGrafter"/>
</dbReference>
<dbReference type="InterPro" id="IPR008220">
    <property type="entry name" value="HAT_MetX-like"/>
</dbReference>
<feature type="active site" description="Nucleophile" evidence="3">
    <location>
        <position position="173"/>
    </location>
</feature>
<protein>
    <submittedName>
        <fullName evidence="6">Homoserine O-acetyltransferase</fullName>
    </submittedName>
</protein>
<evidence type="ECO:0000259" key="5">
    <source>
        <dbReference type="Pfam" id="PF00561"/>
    </source>
</evidence>